<organism evidence="1 3">
    <name type="scientific">Adineta steineri</name>
    <dbReference type="NCBI Taxonomy" id="433720"/>
    <lineage>
        <taxon>Eukaryota</taxon>
        <taxon>Metazoa</taxon>
        <taxon>Spiralia</taxon>
        <taxon>Gnathifera</taxon>
        <taxon>Rotifera</taxon>
        <taxon>Eurotatoria</taxon>
        <taxon>Bdelloidea</taxon>
        <taxon>Adinetida</taxon>
        <taxon>Adinetidae</taxon>
        <taxon>Adineta</taxon>
    </lineage>
</organism>
<evidence type="ECO:0000313" key="1">
    <source>
        <dbReference type="EMBL" id="CAF1182103.1"/>
    </source>
</evidence>
<dbReference type="AlphaFoldDB" id="A0A814UU53"/>
<comment type="caution">
    <text evidence="1">The sequence shown here is derived from an EMBL/GenBank/DDBJ whole genome shotgun (WGS) entry which is preliminary data.</text>
</comment>
<name>A0A814UU53_9BILA</name>
<proteinExistence type="predicted"/>
<accession>A0A814UU53</accession>
<dbReference type="Proteomes" id="UP000663868">
    <property type="component" value="Unassembled WGS sequence"/>
</dbReference>
<dbReference type="Proteomes" id="UP000663860">
    <property type="component" value="Unassembled WGS sequence"/>
</dbReference>
<dbReference type="EMBL" id="CAJNOE010000375">
    <property type="protein sequence ID" value="CAF1182103.1"/>
    <property type="molecule type" value="Genomic_DNA"/>
</dbReference>
<evidence type="ECO:0000313" key="3">
    <source>
        <dbReference type="Proteomes" id="UP000663860"/>
    </source>
</evidence>
<sequence length="467" mass="54690">MATTVLQSSTGKDLCSICQTLTDGKPKPGILPCLGCQQIFCYQHIGEHRQYLADQLDTVVVNERNNLVEIISKLEENCDEYTMQQVKEIDDWELKSNELIRQVAENVRRQLHRMALEECDHLRARFGLLSTELNDKREAENYFEKDIEVLRHKFKQLKYDIENISLKVDTNEELQTMELINIKKKPSSSDSFIDHLLMTQKPVKSINLRNNGKMYGINENLLAFDQYGARDIDLYNTTDGSLKTMSRLGEYCSELCYSTYLQSFLYTICLRRPQRYELYQWSIITNREPEQLKLNNEKGFFTMTCYETNLVGVLHDNTIEKWKLNGLKLEARWRTPMSCEHDESIIRIKMNSQYYALMIKKCDDYYFQLRNSTMSIIGSVKVGYGHSLDLISLPNESGWLMLTHDFQNRKSAYVIDNQLNVHEQKHILSENVSGIVVQGKTVIIRYTEQKNDGSKTKRGRIEYYEWK</sequence>
<evidence type="ECO:0000313" key="2">
    <source>
        <dbReference type="EMBL" id="CAF3693415.1"/>
    </source>
</evidence>
<evidence type="ECO:0008006" key="4">
    <source>
        <dbReference type="Google" id="ProtNLM"/>
    </source>
</evidence>
<protein>
    <recommendedName>
        <fullName evidence="4">B box-type domain-containing protein</fullName>
    </recommendedName>
</protein>
<gene>
    <name evidence="1" type="ORF">IZO911_LOCUS27527</name>
    <name evidence="2" type="ORF">KXQ929_LOCUS10517</name>
</gene>
<dbReference type="EMBL" id="CAJOBB010000500">
    <property type="protein sequence ID" value="CAF3693415.1"/>
    <property type="molecule type" value="Genomic_DNA"/>
</dbReference>
<reference evidence="1" key="1">
    <citation type="submission" date="2021-02" db="EMBL/GenBank/DDBJ databases">
        <authorList>
            <person name="Nowell W R."/>
        </authorList>
    </citation>
    <scope>NUCLEOTIDE SEQUENCE</scope>
</reference>